<keyword evidence="3" id="KW-1185">Reference proteome</keyword>
<feature type="region of interest" description="Disordered" evidence="1">
    <location>
        <begin position="321"/>
        <end position="342"/>
    </location>
</feature>
<feature type="compositionally biased region" description="Polar residues" evidence="1">
    <location>
        <begin position="456"/>
        <end position="467"/>
    </location>
</feature>
<dbReference type="EMBL" id="JABCIY010000003">
    <property type="protein sequence ID" value="KAF7198257.1"/>
    <property type="molecule type" value="Genomic_DNA"/>
</dbReference>
<dbReference type="InterPro" id="IPR036322">
    <property type="entry name" value="WD40_repeat_dom_sf"/>
</dbReference>
<dbReference type="Proteomes" id="UP000660729">
    <property type="component" value="Unassembled WGS sequence"/>
</dbReference>
<gene>
    <name evidence="2" type="ORF">HII31_00613</name>
</gene>
<reference evidence="2" key="1">
    <citation type="submission" date="2020-04" db="EMBL/GenBank/DDBJ databases">
        <title>Draft genome resource of the tomato pathogen Pseudocercospora fuligena.</title>
        <authorList>
            <person name="Zaccaron A."/>
        </authorList>
    </citation>
    <scope>NUCLEOTIDE SEQUENCE</scope>
    <source>
        <strain evidence="2">PF001</strain>
    </source>
</reference>
<proteinExistence type="predicted"/>
<dbReference type="InterPro" id="IPR015943">
    <property type="entry name" value="WD40/YVTN_repeat-like_dom_sf"/>
</dbReference>
<evidence type="ECO:0000256" key="1">
    <source>
        <dbReference type="SAM" id="MobiDB-lite"/>
    </source>
</evidence>
<dbReference type="SUPFAM" id="SSF50978">
    <property type="entry name" value="WD40 repeat-like"/>
    <property type="match status" value="1"/>
</dbReference>
<name>A0A8H6RVM8_9PEZI</name>
<evidence type="ECO:0000313" key="3">
    <source>
        <dbReference type="Proteomes" id="UP000660729"/>
    </source>
</evidence>
<protein>
    <submittedName>
        <fullName evidence="2">Uncharacterized protein</fullName>
    </submittedName>
</protein>
<sequence>MILTRLFVKSRPAPETTSPKPWQKTIDSDNPGIRREMASHLQPRVTKREKKLHLSYELPHRIHCSLISPLTAPNGSTLILYGHRTGLRILWRGGRRRRHYAAAHANGTNGMVDLQDDDEFEEGEEEQDPDCPHPSIIEDLNVDFGTADKPVAALHLATTSITDNTAAPQVLKSSAIVAIASSDGKLRVLQIPLMPPADDAKEQARREIVSSAIELDLRTYHITNLPASLAVKFLAREHQKSNALIAPNDDVEGFLLVTSAGRTLRMWTIPVTADAIVSEDAELLHKISLPSPAINISLHPSPRSSQLLLVDATSAVRIYEPLENPAPRRRPGSSDSTSQVPTTISKTGRWITAFHPAFQTFKDASAGSAASARRKKVLDAKWILGGRGALALLEDGEWGIWDVTSPPKGKSVEEFALNGFLDTAARTETAEPAKQRQGAARLAPSTPNTRKAKQDQLFSGTPKTPSNAAPRGGISVSPYSIKAGAGDESVVIWYNSQIYSIASMGRFWQQGTSGGLYSSSLTHIPDINLMQENITSISQFASKTAGSGIGSMNTQRDLLVSAEHRAIMLQSTRPPTPSRQLFHAAERPVSRDQQMLDSGELDLDGIDNMLDSMAAPARRVGFLSPVA</sequence>
<dbReference type="Gene3D" id="2.130.10.10">
    <property type="entry name" value="YVTN repeat-like/Quinoprotein amine dehydrogenase"/>
    <property type="match status" value="1"/>
</dbReference>
<feature type="compositionally biased region" description="Polar residues" evidence="1">
    <location>
        <begin position="333"/>
        <end position="342"/>
    </location>
</feature>
<organism evidence="2 3">
    <name type="scientific">Pseudocercospora fuligena</name>
    <dbReference type="NCBI Taxonomy" id="685502"/>
    <lineage>
        <taxon>Eukaryota</taxon>
        <taxon>Fungi</taxon>
        <taxon>Dikarya</taxon>
        <taxon>Ascomycota</taxon>
        <taxon>Pezizomycotina</taxon>
        <taxon>Dothideomycetes</taxon>
        <taxon>Dothideomycetidae</taxon>
        <taxon>Mycosphaerellales</taxon>
        <taxon>Mycosphaerellaceae</taxon>
        <taxon>Pseudocercospora</taxon>
    </lineage>
</organism>
<feature type="region of interest" description="Disordered" evidence="1">
    <location>
        <begin position="9"/>
        <end position="30"/>
    </location>
</feature>
<comment type="caution">
    <text evidence="2">The sequence shown here is derived from an EMBL/GenBank/DDBJ whole genome shotgun (WGS) entry which is preliminary data.</text>
</comment>
<accession>A0A8H6RVM8</accession>
<feature type="region of interest" description="Disordered" evidence="1">
    <location>
        <begin position="429"/>
        <end position="473"/>
    </location>
</feature>
<evidence type="ECO:0000313" key="2">
    <source>
        <dbReference type="EMBL" id="KAF7198257.1"/>
    </source>
</evidence>
<dbReference type="AlphaFoldDB" id="A0A8H6RVM8"/>
<dbReference type="OrthoDB" id="5323870at2759"/>